<dbReference type="Pfam" id="PF01551">
    <property type="entry name" value="Peptidase_M23"/>
    <property type="match status" value="1"/>
</dbReference>
<reference evidence="4 5" key="1">
    <citation type="journal article" date="2017" name="New Microbes New Infect">
        <title>Genome sequence of 'Leucobacter massiliensis' sp. nov. isolated from human pharynx after travel to the 2014 Hajj.</title>
        <authorList>
            <person name="Leangapichart T."/>
            <person name="Gautret P."/>
            <person name="Nguyen T.T."/>
            <person name="Armstrong N."/>
            <person name="Rolain J.M."/>
        </authorList>
    </citation>
    <scope>NUCLEOTIDE SEQUENCE [LARGE SCALE GENOMIC DNA]</scope>
    <source>
        <strain evidence="4 5">122RC15</strain>
    </source>
</reference>
<evidence type="ECO:0000313" key="5">
    <source>
        <dbReference type="Proteomes" id="UP000238650"/>
    </source>
</evidence>
<gene>
    <name evidence="4" type="ORF">B4915_08430</name>
</gene>
<feature type="signal peptide" evidence="2">
    <location>
        <begin position="1"/>
        <end position="36"/>
    </location>
</feature>
<dbReference type="RefSeq" id="WP_105805363.1">
    <property type="nucleotide sequence ID" value="NZ_MWZD01000017.1"/>
</dbReference>
<dbReference type="OrthoDB" id="5245088at2"/>
<proteinExistence type="predicted"/>
<dbReference type="PANTHER" id="PTHR21666:SF289">
    <property type="entry name" value="L-ALA--D-GLU ENDOPEPTIDASE"/>
    <property type="match status" value="1"/>
</dbReference>
<dbReference type="PANTHER" id="PTHR21666">
    <property type="entry name" value="PEPTIDASE-RELATED"/>
    <property type="match status" value="1"/>
</dbReference>
<name>A0A2S9QMT9_9MICO</name>
<dbReference type="SUPFAM" id="SSF51261">
    <property type="entry name" value="Duplicated hybrid motif"/>
    <property type="match status" value="1"/>
</dbReference>
<protein>
    <recommendedName>
        <fullName evidence="3">M23ase beta-sheet core domain-containing protein</fullName>
    </recommendedName>
</protein>
<dbReference type="InterPro" id="IPR011055">
    <property type="entry name" value="Dup_hybrid_motif"/>
</dbReference>
<dbReference type="Gene3D" id="2.70.70.10">
    <property type="entry name" value="Glucose Permease (Domain IIA)"/>
    <property type="match status" value="1"/>
</dbReference>
<dbReference type="EMBL" id="MWZD01000017">
    <property type="protein sequence ID" value="PRI10902.1"/>
    <property type="molecule type" value="Genomic_DNA"/>
</dbReference>
<organism evidence="4 5">
    <name type="scientific">Leucobacter massiliensis</name>
    <dbReference type="NCBI Taxonomy" id="1686285"/>
    <lineage>
        <taxon>Bacteria</taxon>
        <taxon>Bacillati</taxon>
        <taxon>Actinomycetota</taxon>
        <taxon>Actinomycetes</taxon>
        <taxon>Micrococcales</taxon>
        <taxon>Microbacteriaceae</taxon>
        <taxon>Leucobacter</taxon>
    </lineage>
</organism>
<evidence type="ECO:0000259" key="3">
    <source>
        <dbReference type="Pfam" id="PF01551"/>
    </source>
</evidence>
<comment type="caution">
    <text evidence="4">The sequence shown here is derived from an EMBL/GenBank/DDBJ whole genome shotgun (WGS) entry which is preliminary data.</text>
</comment>
<dbReference type="Proteomes" id="UP000238650">
    <property type="component" value="Unassembled WGS sequence"/>
</dbReference>
<sequence length="206" mass="21521">MLTTRFRLLLGRLRLLPGRLAPLLLAPALLAPGATASAPVADPRPVLLADPRPVLGELTPFAADAPAATPLWVPPLSGRLDITGPYRAPPHRYGAGHRGIDLRASPGDSVVAPAAGTVTFSGRVVDREVVSVRVDERTVYSLEPVRGGVVAGSQVAAGALLGEVDRGGHCGTECVHLGVRVEGEYVTPLRYLLPRPRLLPTGGEPP</sequence>
<dbReference type="CDD" id="cd12797">
    <property type="entry name" value="M23_peptidase"/>
    <property type="match status" value="1"/>
</dbReference>
<keyword evidence="5" id="KW-1185">Reference proteome</keyword>
<dbReference type="AlphaFoldDB" id="A0A2S9QMT9"/>
<accession>A0A2S9QMT9</accession>
<feature type="domain" description="M23ase beta-sheet core" evidence="3">
    <location>
        <begin position="96"/>
        <end position="188"/>
    </location>
</feature>
<evidence type="ECO:0000313" key="4">
    <source>
        <dbReference type="EMBL" id="PRI10902.1"/>
    </source>
</evidence>
<evidence type="ECO:0000256" key="1">
    <source>
        <dbReference type="ARBA" id="ARBA00022729"/>
    </source>
</evidence>
<keyword evidence="1 2" id="KW-0732">Signal</keyword>
<dbReference type="GO" id="GO:0004222">
    <property type="term" value="F:metalloendopeptidase activity"/>
    <property type="evidence" value="ECO:0007669"/>
    <property type="project" value="TreeGrafter"/>
</dbReference>
<dbReference type="InterPro" id="IPR050570">
    <property type="entry name" value="Cell_wall_metabolism_enzyme"/>
</dbReference>
<evidence type="ECO:0000256" key="2">
    <source>
        <dbReference type="SAM" id="SignalP"/>
    </source>
</evidence>
<feature type="chain" id="PRO_5038442487" description="M23ase beta-sheet core domain-containing protein" evidence="2">
    <location>
        <begin position="37"/>
        <end position="206"/>
    </location>
</feature>
<dbReference type="InterPro" id="IPR016047">
    <property type="entry name" value="M23ase_b-sheet_dom"/>
</dbReference>